<organism evidence="4 5">
    <name type="scientific">Prorocentrum cordatum</name>
    <dbReference type="NCBI Taxonomy" id="2364126"/>
    <lineage>
        <taxon>Eukaryota</taxon>
        <taxon>Sar</taxon>
        <taxon>Alveolata</taxon>
        <taxon>Dinophyceae</taxon>
        <taxon>Prorocentrales</taxon>
        <taxon>Prorocentraceae</taxon>
        <taxon>Prorocentrum</taxon>
    </lineage>
</organism>
<evidence type="ECO:0000256" key="1">
    <source>
        <dbReference type="ARBA" id="ARBA00022737"/>
    </source>
</evidence>
<dbReference type="PROSITE" id="PS50297">
    <property type="entry name" value="ANK_REP_REGION"/>
    <property type="match status" value="1"/>
</dbReference>
<dbReference type="Gene3D" id="1.25.40.20">
    <property type="entry name" value="Ankyrin repeat-containing domain"/>
    <property type="match status" value="1"/>
</dbReference>
<evidence type="ECO:0000256" key="2">
    <source>
        <dbReference type="ARBA" id="ARBA00023043"/>
    </source>
</evidence>
<dbReference type="SMART" id="SM00248">
    <property type="entry name" value="ANK"/>
    <property type="match status" value="2"/>
</dbReference>
<dbReference type="EMBL" id="CAUYUJ010005335">
    <property type="protein sequence ID" value="CAK0813253.1"/>
    <property type="molecule type" value="Genomic_DNA"/>
</dbReference>
<reference evidence="4" key="1">
    <citation type="submission" date="2023-10" db="EMBL/GenBank/DDBJ databases">
        <authorList>
            <person name="Chen Y."/>
            <person name="Shah S."/>
            <person name="Dougan E. K."/>
            <person name="Thang M."/>
            <person name="Chan C."/>
        </authorList>
    </citation>
    <scope>NUCLEOTIDE SEQUENCE [LARGE SCALE GENOMIC DNA]</scope>
</reference>
<dbReference type="InterPro" id="IPR002110">
    <property type="entry name" value="Ankyrin_rpt"/>
</dbReference>
<dbReference type="PANTHER" id="PTHR24189">
    <property type="entry name" value="MYOTROPHIN"/>
    <property type="match status" value="1"/>
</dbReference>
<evidence type="ECO:0000313" key="4">
    <source>
        <dbReference type="EMBL" id="CAK0813253.1"/>
    </source>
</evidence>
<evidence type="ECO:0000313" key="5">
    <source>
        <dbReference type="Proteomes" id="UP001189429"/>
    </source>
</evidence>
<dbReference type="Proteomes" id="UP001189429">
    <property type="component" value="Unassembled WGS sequence"/>
</dbReference>
<proteinExistence type="predicted"/>
<feature type="repeat" description="ANK" evidence="3">
    <location>
        <begin position="239"/>
        <end position="271"/>
    </location>
</feature>
<keyword evidence="1" id="KW-0677">Repeat</keyword>
<name>A0ABN9R6Y1_9DINO</name>
<gene>
    <name evidence="4" type="ORF">PCOR1329_LOCUS17254</name>
</gene>
<dbReference type="PROSITE" id="PS50088">
    <property type="entry name" value="ANK_REPEAT"/>
    <property type="match status" value="1"/>
</dbReference>
<dbReference type="SUPFAM" id="SSF48403">
    <property type="entry name" value="Ankyrin repeat"/>
    <property type="match status" value="1"/>
</dbReference>
<sequence>MSHKQRLYEEFEQVAEYLHGRGCVSIEDVELMHPRAVIGLLAVVLLQSVLRLEDPRKCTALTICDDQMELNAVPSDFADVQDRFLDLRDRVRLLGELTEEETEWLKLRLLDPSAQPDRPARSDRERWGCLCEVFQQLYGTAVELSRLPAFQAHLELLAADLPLLAALRGGRQDEAAARLLEARSLPIAARTGQLRVVHRIMELRGDWGAWLLYAACSGDQGEVELALRHKADVNARSPAGATPLMAAAMQGHAEVARLLLDWGADPALTTQRGLTAHAAAALAERGALDTRRRRRYAEVAAVLSPTPLLTLKVCLRHVPGGLSAQCPA</sequence>
<dbReference type="Pfam" id="PF12796">
    <property type="entry name" value="Ank_2"/>
    <property type="match status" value="1"/>
</dbReference>
<evidence type="ECO:0000256" key="3">
    <source>
        <dbReference type="PROSITE-ProRule" id="PRU00023"/>
    </source>
</evidence>
<accession>A0ABN9R6Y1</accession>
<dbReference type="PANTHER" id="PTHR24189:SF50">
    <property type="entry name" value="ANKYRIN REPEAT AND SOCS BOX PROTEIN 2"/>
    <property type="match status" value="1"/>
</dbReference>
<dbReference type="InterPro" id="IPR050745">
    <property type="entry name" value="Multifunctional_regulatory"/>
</dbReference>
<keyword evidence="2 3" id="KW-0040">ANK repeat</keyword>
<dbReference type="InterPro" id="IPR036770">
    <property type="entry name" value="Ankyrin_rpt-contain_sf"/>
</dbReference>
<comment type="caution">
    <text evidence="4">The sequence shown here is derived from an EMBL/GenBank/DDBJ whole genome shotgun (WGS) entry which is preliminary data.</text>
</comment>
<protein>
    <submittedName>
        <fullName evidence="4">Uncharacterized protein</fullName>
    </submittedName>
</protein>
<keyword evidence="5" id="KW-1185">Reference proteome</keyword>